<protein>
    <submittedName>
        <fullName evidence="1">Uncharacterized protein</fullName>
    </submittedName>
</protein>
<reference evidence="1" key="1">
    <citation type="submission" date="2019-08" db="EMBL/GenBank/DDBJ databases">
        <authorList>
            <person name="Kucharzyk K."/>
            <person name="Murdoch R.W."/>
            <person name="Higgins S."/>
            <person name="Loffler F."/>
        </authorList>
    </citation>
    <scope>NUCLEOTIDE SEQUENCE</scope>
</reference>
<sequence length="91" mass="10534">MKTKDVLLEEIKDKLVENTGITIFYSYSKRERNRNSVARIKEERFVVVAKPEITQGNKGIVLQQLKDASRKENLPKIEGFAKSNEQNTSFF</sequence>
<dbReference type="AlphaFoldDB" id="A0A644YG66"/>
<name>A0A644YG66_9ZZZZ</name>
<organism evidence="1">
    <name type="scientific">bioreactor metagenome</name>
    <dbReference type="NCBI Taxonomy" id="1076179"/>
    <lineage>
        <taxon>unclassified sequences</taxon>
        <taxon>metagenomes</taxon>
        <taxon>ecological metagenomes</taxon>
    </lineage>
</organism>
<evidence type="ECO:0000313" key="1">
    <source>
        <dbReference type="EMBL" id="MPM26978.1"/>
    </source>
</evidence>
<dbReference type="EMBL" id="VSSQ01004876">
    <property type="protein sequence ID" value="MPM26978.1"/>
    <property type="molecule type" value="Genomic_DNA"/>
</dbReference>
<accession>A0A644YG66</accession>
<comment type="caution">
    <text evidence="1">The sequence shown here is derived from an EMBL/GenBank/DDBJ whole genome shotgun (WGS) entry which is preliminary data.</text>
</comment>
<proteinExistence type="predicted"/>
<gene>
    <name evidence="1" type="ORF">SDC9_73483</name>
</gene>